<evidence type="ECO:0000256" key="3">
    <source>
        <dbReference type="ARBA" id="ARBA00023163"/>
    </source>
</evidence>
<sequence length="180" mass="18812">MSSVLSNTASEDRRARVVQAAIQAFSRHGYRRCTMGDVAAAAGMSRPALYLMFCGKEELFRAVAETLLADAAIAAELAWPEGIALATGLAAAILAKDLPIQRLCAASPHADEILAVAASLTADLHEASAARFIALLTRRLGDAGLARMITNAATGLKHAGLSEADYVADVHRLASLVGEK</sequence>
<feature type="DNA-binding region" description="H-T-H motif" evidence="4">
    <location>
        <begin position="34"/>
        <end position="53"/>
    </location>
</feature>
<organism evidence="6 7">
    <name type="scientific">Sandarakinorhabdus cyanobacteriorum</name>
    <dbReference type="NCBI Taxonomy" id="1981098"/>
    <lineage>
        <taxon>Bacteria</taxon>
        <taxon>Pseudomonadati</taxon>
        <taxon>Pseudomonadota</taxon>
        <taxon>Alphaproteobacteria</taxon>
        <taxon>Sphingomonadales</taxon>
        <taxon>Sphingosinicellaceae</taxon>
        <taxon>Sandarakinorhabdus</taxon>
    </lineage>
</organism>
<reference evidence="6 7" key="1">
    <citation type="submission" date="2017-07" db="EMBL/GenBank/DDBJ databases">
        <title>Sandarakinorhabdus cyanobacteriorum sp. nov., a novel bacterium isolated from cyanobacterial aggregates in a eutrophic lake.</title>
        <authorList>
            <person name="Cai H."/>
        </authorList>
    </citation>
    <scope>NUCLEOTIDE SEQUENCE [LARGE SCALE GENOMIC DNA]</scope>
    <source>
        <strain evidence="6 7">TH057</strain>
    </source>
</reference>
<dbReference type="PANTHER" id="PTHR30055">
    <property type="entry name" value="HTH-TYPE TRANSCRIPTIONAL REGULATOR RUTR"/>
    <property type="match status" value="1"/>
</dbReference>
<dbReference type="PROSITE" id="PS50977">
    <property type="entry name" value="HTH_TETR_2"/>
    <property type="match status" value="1"/>
</dbReference>
<dbReference type="Proteomes" id="UP000216991">
    <property type="component" value="Unassembled WGS sequence"/>
</dbReference>
<dbReference type="AlphaFoldDB" id="A0A255YL72"/>
<gene>
    <name evidence="6" type="ORF">CHU93_07430</name>
</gene>
<protein>
    <recommendedName>
        <fullName evidence="5">HTH tetR-type domain-containing protein</fullName>
    </recommendedName>
</protein>
<dbReference type="RefSeq" id="WP_094473463.1">
    <property type="nucleotide sequence ID" value="NZ_NOXT01000103.1"/>
</dbReference>
<name>A0A255YL72_9SPHN</name>
<keyword evidence="3" id="KW-0804">Transcription</keyword>
<evidence type="ECO:0000256" key="1">
    <source>
        <dbReference type="ARBA" id="ARBA00023015"/>
    </source>
</evidence>
<dbReference type="InterPro" id="IPR009057">
    <property type="entry name" value="Homeodomain-like_sf"/>
</dbReference>
<dbReference type="InterPro" id="IPR050109">
    <property type="entry name" value="HTH-type_TetR-like_transc_reg"/>
</dbReference>
<dbReference type="PRINTS" id="PR00455">
    <property type="entry name" value="HTHTETR"/>
</dbReference>
<evidence type="ECO:0000313" key="7">
    <source>
        <dbReference type="Proteomes" id="UP000216991"/>
    </source>
</evidence>
<feature type="domain" description="HTH tetR-type" evidence="5">
    <location>
        <begin position="11"/>
        <end position="71"/>
    </location>
</feature>
<evidence type="ECO:0000259" key="5">
    <source>
        <dbReference type="PROSITE" id="PS50977"/>
    </source>
</evidence>
<comment type="caution">
    <text evidence="6">The sequence shown here is derived from an EMBL/GenBank/DDBJ whole genome shotgun (WGS) entry which is preliminary data.</text>
</comment>
<dbReference type="InterPro" id="IPR001647">
    <property type="entry name" value="HTH_TetR"/>
</dbReference>
<dbReference type="OrthoDB" id="7477005at2"/>
<dbReference type="EMBL" id="NOXT01000103">
    <property type="protein sequence ID" value="OYQ30027.1"/>
    <property type="molecule type" value="Genomic_DNA"/>
</dbReference>
<evidence type="ECO:0000256" key="4">
    <source>
        <dbReference type="PROSITE-ProRule" id="PRU00335"/>
    </source>
</evidence>
<keyword evidence="2 4" id="KW-0238">DNA-binding</keyword>
<accession>A0A255YL72</accession>
<keyword evidence="1" id="KW-0805">Transcription regulation</keyword>
<dbReference type="Gene3D" id="1.10.357.10">
    <property type="entry name" value="Tetracycline Repressor, domain 2"/>
    <property type="match status" value="1"/>
</dbReference>
<proteinExistence type="predicted"/>
<dbReference type="GO" id="GO:0003700">
    <property type="term" value="F:DNA-binding transcription factor activity"/>
    <property type="evidence" value="ECO:0007669"/>
    <property type="project" value="TreeGrafter"/>
</dbReference>
<dbReference type="Pfam" id="PF00440">
    <property type="entry name" value="TetR_N"/>
    <property type="match status" value="1"/>
</dbReference>
<dbReference type="SUPFAM" id="SSF46689">
    <property type="entry name" value="Homeodomain-like"/>
    <property type="match status" value="1"/>
</dbReference>
<evidence type="ECO:0000256" key="2">
    <source>
        <dbReference type="ARBA" id="ARBA00023125"/>
    </source>
</evidence>
<keyword evidence="7" id="KW-1185">Reference proteome</keyword>
<evidence type="ECO:0000313" key="6">
    <source>
        <dbReference type="EMBL" id="OYQ30027.1"/>
    </source>
</evidence>
<dbReference type="PANTHER" id="PTHR30055:SF234">
    <property type="entry name" value="HTH-TYPE TRANSCRIPTIONAL REGULATOR BETI"/>
    <property type="match status" value="1"/>
</dbReference>
<dbReference type="GO" id="GO:0000976">
    <property type="term" value="F:transcription cis-regulatory region binding"/>
    <property type="evidence" value="ECO:0007669"/>
    <property type="project" value="TreeGrafter"/>
</dbReference>